<dbReference type="Proteomes" id="UP000263094">
    <property type="component" value="Unassembled WGS sequence"/>
</dbReference>
<evidence type="ECO:0000256" key="5">
    <source>
        <dbReference type="SAM" id="MobiDB-lite"/>
    </source>
</evidence>
<gene>
    <name evidence="7" type="ORF">DY218_23115</name>
</gene>
<dbReference type="SUPFAM" id="SSF48452">
    <property type="entry name" value="TPR-like"/>
    <property type="match status" value="3"/>
</dbReference>
<sequence length="1130" mass="120760">MRFGVLGPLAVQRADGALVTVPEAKVRTLLAALLVAPGQVVPADRLADDLWGEQPPARPAAALQTLVSRLRRALARAGQDGLVVHRPPGYQLLVADDAVDAERFLALAGRARRAAGPRERATGFAQALAEWRGAAFAGFADEPFARVAAARLEEQRLLVVEEQAEARLQLGEHGQLAGELRELTERHPLRERLRAAHMRALYGSGRPGEALEVYQQVRRVLAEELGLEPGPELATLQGEILRQGEVLQQGESLEQRESLQQGESRPPATRLPAPLSGLIGRSRSVADVRALLAEERLVTLTGPGGVGKTRLALEVAADPVAADPTDPEEAAPYFADGVRLVELAGTAHTAGASGTAVDDLAEVVAVALGIRDDTGGARPPSVAGGPHPLADRLADALRDRQLLLVLDNCEHVVEAVATLGRLLLQAAPGVRLLATSREPLGISGEQVWPVPPLEVPEPGASYAEVMRSSAVRLFVARAAAASPGFALSESNAAAVATICRRMDGIPLAVELAATRLRVLGTAALVERIDDRFGLLTSGPRDAPARQRTLRAVIDWSWDLLTAAERTVLRRLAIHSDGCTLDAAEALCSGGGVRPGEVVDLLARLVDRSLVVVAADPQGPSPHQEPRPRYRLLESVAAYGLEQLRATRAEPDDGDTRPRGSRAATEYDRLRAAHLRHYTELAEHAESRLRGGEQQVWLHRLDAEAANLRAALDTAVATGEALLALRLVRAMAWYWFLRGRLTEARRAMTAALAVAEPPEGEEESADEEAGTLSGHRARVAAHRAHVAAHRAHVAAWHAATTMLSGEPLGSGPVSRAPLRLYEDMADAGEAGRVGPGWLLAHAATNFGALEVGEELVYLTLADARASGDRWGVAAALSVRAVQRHVRGELTDSRSDARESLALFRELGDRWGQLQAIGVTGRLAEIEGDYRAAEAEHRAGLRIAEDLGLWTEASIRWSELGRIALLDGDHARADEYHRNGRRLAVRNADHRAQEFAEIGLALGARRLGRLADAEALLHTWLTWNRRFEAANGAALILAELGFIAELRGDHELALNLHTEGLTAARATGDPRAIALALEGLAGAHQEAGRSALAARLLAAADRCRTAVRAPLPPAERGDVDRITAAVRASLSP</sequence>
<dbReference type="InterPro" id="IPR001867">
    <property type="entry name" value="OmpR/PhoB-type_DNA-bd"/>
</dbReference>
<dbReference type="Gene3D" id="3.40.50.300">
    <property type="entry name" value="P-loop containing nucleotide triphosphate hydrolases"/>
    <property type="match status" value="1"/>
</dbReference>
<dbReference type="GO" id="GO:0000160">
    <property type="term" value="P:phosphorelay signal transduction system"/>
    <property type="evidence" value="ECO:0007669"/>
    <property type="project" value="UniProtKB-KW"/>
</dbReference>
<organism evidence="7 8">
    <name type="scientific">Streptomyces triticagri</name>
    <dbReference type="NCBI Taxonomy" id="2293568"/>
    <lineage>
        <taxon>Bacteria</taxon>
        <taxon>Bacillati</taxon>
        <taxon>Actinomycetota</taxon>
        <taxon>Actinomycetes</taxon>
        <taxon>Kitasatosporales</taxon>
        <taxon>Streptomycetaceae</taxon>
        <taxon>Streptomyces</taxon>
    </lineage>
</organism>
<evidence type="ECO:0000256" key="1">
    <source>
        <dbReference type="ARBA" id="ARBA00005820"/>
    </source>
</evidence>
<dbReference type="InterPro" id="IPR005158">
    <property type="entry name" value="BTAD"/>
</dbReference>
<dbReference type="AlphaFoldDB" id="A0A372M086"/>
<evidence type="ECO:0000256" key="2">
    <source>
        <dbReference type="ARBA" id="ARBA00023012"/>
    </source>
</evidence>
<dbReference type="Gene3D" id="1.25.40.10">
    <property type="entry name" value="Tetratricopeptide repeat domain"/>
    <property type="match status" value="2"/>
</dbReference>
<dbReference type="PANTHER" id="PTHR47691:SF3">
    <property type="entry name" value="HTH-TYPE TRANSCRIPTIONAL REGULATOR RV0890C-RELATED"/>
    <property type="match status" value="1"/>
</dbReference>
<evidence type="ECO:0000256" key="3">
    <source>
        <dbReference type="ARBA" id="ARBA00023125"/>
    </source>
</evidence>
<dbReference type="SMART" id="SM00862">
    <property type="entry name" value="Trans_reg_C"/>
    <property type="match status" value="1"/>
</dbReference>
<evidence type="ECO:0000313" key="8">
    <source>
        <dbReference type="Proteomes" id="UP000263094"/>
    </source>
</evidence>
<dbReference type="GO" id="GO:0003677">
    <property type="term" value="F:DNA binding"/>
    <property type="evidence" value="ECO:0007669"/>
    <property type="project" value="UniProtKB-UniRule"/>
</dbReference>
<dbReference type="Pfam" id="PF00486">
    <property type="entry name" value="Trans_reg_C"/>
    <property type="match status" value="1"/>
</dbReference>
<feature type="domain" description="OmpR/PhoB-type" evidence="6">
    <location>
        <begin position="1"/>
        <end position="94"/>
    </location>
</feature>
<dbReference type="InterPro" id="IPR027417">
    <property type="entry name" value="P-loop_NTPase"/>
</dbReference>
<keyword evidence="2" id="KW-0902">Two-component regulatory system</keyword>
<dbReference type="SMART" id="SM01043">
    <property type="entry name" value="BTAD"/>
    <property type="match status" value="1"/>
</dbReference>
<keyword evidence="8" id="KW-1185">Reference proteome</keyword>
<dbReference type="SUPFAM" id="SSF52540">
    <property type="entry name" value="P-loop containing nucleoside triphosphate hydrolases"/>
    <property type="match status" value="1"/>
</dbReference>
<dbReference type="GO" id="GO:0006355">
    <property type="term" value="P:regulation of DNA-templated transcription"/>
    <property type="evidence" value="ECO:0007669"/>
    <property type="project" value="InterPro"/>
</dbReference>
<name>A0A372M086_9ACTN</name>
<dbReference type="RefSeq" id="WP_128558037.1">
    <property type="nucleotide sequence ID" value="NZ_QUAK01000121.1"/>
</dbReference>
<evidence type="ECO:0000313" key="7">
    <source>
        <dbReference type="EMBL" id="RFU84354.1"/>
    </source>
</evidence>
<proteinExistence type="inferred from homology"/>
<comment type="similarity">
    <text evidence="1">Belongs to the AfsR/DnrI/RedD regulatory family.</text>
</comment>
<dbReference type="Gene3D" id="1.10.10.10">
    <property type="entry name" value="Winged helix-like DNA-binding domain superfamily/Winged helix DNA-binding domain"/>
    <property type="match status" value="1"/>
</dbReference>
<evidence type="ECO:0000259" key="6">
    <source>
        <dbReference type="PROSITE" id="PS51755"/>
    </source>
</evidence>
<dbReference type="InterPro" id="IPR036388">
    <property type="entry name" value="WH-like_DNA-bd_sf"/>
</dbReference>
<feature type="region of interest" description="Disordered" evidence="5">
    <location>
        <begin position="253"/>
        <end position="276"/>
    </location>
</feature>
<comment type="caution">
    <text evidence="7">The sequence shown here is derived from an EMBL/GenBank/DDBJ whole genome shotgun (WGS) entry which is preliminary data.</text>
</comment>
<dbReference type="CDD" id="cd15831">
    <property type="entry name" value="BTAD"/>
    <property type="match status" value="1"/>
</dbReference>
<evidence type="ECO:0000256" key="4">
    <source>
        <dbReference type="PROSITE-ProRule" id="PRU01091"/>
    </source>
</evidence>
<dbReference type="Pfam" id="PF03704">
    <property type="entry name" value="BTAD"/>
    <property type="match status" value="1"/>
</dbReference>
<reference evidence="7 8" key="1">
    <citation type="submission" date="2018-08" db="EMBL/GenBank/DDBJ databases">
        <title>Isolation, diversity and antifungal activity of Actinobacteria from wheat.</title>
        <authorList>
            <person name="Han C."/>
        </authorList>
    </citation>
    <scope>NUCLEOTIDE SEQUENCE [LARGE SCALE GENOMIC DNA]</scope>
    <source>
        <strain evidence="7 8">NEAU-YY421</strain>
    </source>
</reference>
<dbReference type="InterPro" id="IPR011990">
    <property type="entry name" value="TPR-like_helical_dom_sf"/>
</dbReference>
<dbReference type="InterPro" id="IPR016032">
    <property type="entry name" value="Sig_transdc_resp-reg_C-effctor"/>
</dbReference>
<dbReference type="OrthoDB" id="499349at2"/>
<dbReference type="SUPFAM" id="SSF46894">
    <property type="entry name" value="C-terminal effector domain of the bipartite response regulators"/>
    <property type="match status" value="1"/>
</dbReference>
<dbReference type="PROSITE" id="PS51755">
    <property type="entry name" value="OMPR_PHOB"/>
    <property type="match status" value="1"/>
</dbReference>
<accession>A0A372M086</accession>
<dbReference type="Pfam" id="PF25872">
    <property type="entry name" value="HTH_77"/>
    <property type="match status" value="1"/>
</dbReference>
<feature type="DNA-binding region" description="OmpR/PhoB-type" evidence="4">
    <location>
        <begin position="1"/>
        <end position="94"/>
    </location>
</feature>
<keyword evidence="3 4" id="KW-0238">DNA-binding</keyword>
<dbReference type="PANTHER" id="PTHR47691">
    <property type="entry name" value="REGULATOR-RELATED"/>
    <property type="match status" value="1"/>
</dbReference>
<protein>
    <submittedName>
        <fullName evidence="7">AfsR/SARP family transcriptional regulator</fullName>
    </submittedName>
</protein>
<dbReference type="EMBL" id="QUAK01000121">
    <property type="protein sequence ID" value="RFU84354.1"/>
    <property type="molecule type" value="Genomic_DNA"/>
</dbReference>
<dbReference type="InterPro" id="IPR058852">
    <property type="entry name" value="HTH_77"/>
</dbReference>